<dbReference type="AlphaFoldDB" id="A0A941GGB2"/>
<evidence type="ECO:0000256" key="2">
    <source>
        <dbReference type="ARBA" id="ARBA00023219"/>
    </source>
</evidence>
<dbReference type="InterPro" id="IPR052404">
    <property type="entry name" value="SPP1-like_terminase"/>
</dbReference>
<organism evidence="4">
    <name type="scientific">Niallia circulans</name>
    <name type="common">Bacillus circulans</name>
    <dbReference type="NCBI Taxonomy" id="1397"/>
    <lineage>
        <taxon>Bacteria</taxon>
        <taxon>Bacillati</taxon>
        <taxon>Bacillota</taxon>
        <taxon>Bacilli</taxon>
        <taxon>Bacillales</taxon>
        <taxon>Bacillaceae</taxon>
        <taxon>Niallia</taxon>
    </lineage>
</organism>
<evidence type="ECO:0000313" key="4">
    <source>
        <dbReference type="EMBL" id="MBR8668018.1"/>
    </source>
</evidence>
<accession>A0A941GGB2</accession>
<dbReference type="PANTHER" id="PTHR41328:SF3">
    <property type="entry name" value="PBSX PHAGE TERMINASE SMALL SUBUNIT"/>
    <property type="match status" value="1"/>
</dbReference>
<sequence length="270" mass="31066">MDEKKVAVWKSRDKWGQDNKENVVQQKKSKTKNVVQQKNNKQKKQQKKQNIEEQEPLIESDELTDKQRLFCIHYLKYYNATKAYQKVYECSYEVASTNGSRLLRNARIKAELNRIKAERAAALNLEVEAILQKYMDIAFADITDFVDFGQKEYEEKHMDGSPVLDENGDIVIGSYSFVGLKNADEVDGTLITEVKKGKDGVSVKLADKMKALEMLTKFASALPEYARYKLQEEKLKAETELAQERVKLIKGQKKDTSLLEALINVRSEKE</sequence>
<reference evidence="4" key="1">
    <citation type="submission" date="2021-04" db="EMBL/GenBank/DDBJ databases">
        <title>Genomic analysis of electroactive and textile dye degrading Bacillus circulans strain: DC10 isolated from constructed wetland-microbial fuel cells treating textile dye wastewaters.</title>
        <authorList>
            <person name="Patel D.U."/>
            <person name="Desai C.R."/>
        </authorList>
    </citation>
    <scope>NUCLEOTIDE SEQUENCE</scope>
    <source>
        <strain evidence="4">DC10</strain>
    </source>
</reference>
<evidence type="ECO:0000256" key="3">
    <source>
        <dbReference type="SAM" id="MobiDB-lite"/>
    </source>
</evidence>
<proteinExistence type="predicted"/>
<evidence type="ECO:0000256" key="1">
    <source>
        <dbReference type="ARBA" id="ARBA00022612"/>
    </source>
</evidence>
<comment type="caution">
    <text evidence="4">The sequence shown here is derived from an EMBL/GenBank/DDBJ whole genome shotgun (WGS) entry which is preliminary data.</text>
</comment>
<feature type="region of interest" description="Disordered" evidence="3">
    <location>
        <begin position="1"/>
        <end position="53"/>
    </location>
</feature>
<dbReference type="EMBL" id="JAGTPX010000001">
    <property type="protein sequence ID" value="MBR8668018.1"/>
    <property type="molecule type" value="Genomic_DNA"/>
</dbReference>
<protein>
    <submittedName>
        <fullName evidence="4">Terminase small subunit</fullName>
    </submittedName>
</protein>
<dbReference type="Gene3D" id="1.10.10.1400">
    <property type="entry name" value="Terminase, small subunit, N-terminal DNA-binding domain, HTH motif"/>
    <property type="match status" value="1"/>
</dbReference>
<dbReference type="InterPro" id="IPR038713">
    <property type="entry name" value="Terminase_Gp1_N_sf"/>
</dbReference>
<feature type="compositionally biased region" description="Low complexity" evidence="3">
    <location>
        <begin position="22"/>
        <end position="39"/>
    </location>
</feature>
<feature type="compositionally biased region" description="Basic and acidic residues" evidence="3">
    <location>
        <begin position="1"/>
        <end position="21"/>
    </location>
</feature>
<keyword evidence="2" id="KW-0231">Viral genome packaging</keyword>
<dbReference type="Pfam" id="PF03592">
    <property type="entry name" value="Terminase_2"/>
    <property type="match status" value="1"/>
</dbReference>
<dbReference type="PANTHER" id="PTHR41328">
    <property type="entry name" value="TERMINASE SMALL SUBUNIT-RELATED"/>
    <property type="match status" value="1"/>
</dbReference>
<keyword evidence="1" id="KW-1188">Viral release from host cell</keyword>
<name>A0A941GGB2_NIACI</name>
<gene>
    <name evidence="4" type="ORF">KD144_00570</name>
</gene>
<dbReference type="GO" id="GO:0051276">
    <property type="term" value="P:chromosome organization"/>
    <property type="evidence" value="ECO:0007669"/>
    <property type="project" value="InterPro"/>
</dbReference>
<dbReference type="InterPro" id="IPR005335">
    <property type="entry name" value="Terminase_ssu"/>
</dbReference>